<name>A0ABM8QKY3_9BURK</name>
<dbReference type="InterPro" id="IPR029068">
    <property type="entry name" value="Glyas_Bleomycin-R_OHBP_Dase"/>
</dbReference>
<sequence length="158" mass="17615">MQKIAPCLWFDGNAEEAARFYTSVFSNSRIATTMHYTDAGPGPEGQVLAITFELEGQEFMALNGGPQYTFSPAISMFVHCASQQEIDTYWTKLSEGGGKPWQCGWIQDKFGVSWQIVPDVLGEMVRDPDTAKASRVMRAMMKMVKLDIALLEQAYRSG</sequence>
<feature type="domain" description="PhnB-like" evidence="1">
    <location>
        <begin position="2"/>
        <end position="117"/>
    </location>
</feature>
<dbReference type="SUPFAM" id="SSF54593">
    <property type="entry name" value="Glyoxalase/Bleomycin resistance protein/Dihydroxybiphenyl dioxygenase"/>
    <property type="match status" value="1"/>
</dbReference>
<dbReference type="Proteomes" id="UP000672526">
    <property type="component" value="Unassembled WGS sequence"/>
</dbReference>
<protein>
    <recommendedName>
        <fullName evidence="1">PhnB-like domain-containing protein</fullName>
    </recommendedName>
</protein>
<accession>A0ABM8QKY3</accession>
<proteinExistence type="predicted"/>
<evidence type="ECO:0000313" key="2">
    <source>
        <dbReference type="EMBL" id="CAE6702267.1"/>
    </source>
</evidence>
<organism evidence="2 3">
    <name type="scientific">Paraburkholderia haematera</name>
    <dbReference type="NCBI Taxonomy" id="2793077"/>
    <lineage>
        <taxon>Bacteria</taxon>
        <taxon>Pseudomonadati</taxon>
        <taxon>Pseudomonadota</taxon>
        <taxon>Betaproteobacteria</taxon>
        <taxon>Burkholderiales</taxon>
        <taxon>Burkholderiaceae</taxon>
        <taxon>Paraburkholderia</taxon>
    </lineage>
</organism>
<keyword evidence="3" id="KW-1185">Reference proteome</keyword>
<dbReference type="Pfam" id="PF06983">
    <property type="entry name" value="3-dmu-9_3-mt"/>
    <property type="match status" value="1"/>
</dbReference>
<dbReference type="PANTHER" id="PTHR33990">
    <property type="entry name" value="PROTEIN YJDN-RELATED"/>
    <property type="match status" value="1"/>
</dbReference>
<dbReference type="Gene3D" id="3.10.180.10">
    <property type="entry name" value="2,3-Dihydroxybiphenyl 1,2-Dioxygenase, domain 1"/>
    <property type="match status" value="1"/>
</dbReference>
<dbReference type="InterPro" id="IPR028973">
    <property type="entry name" value="PhnB-like"/>
</dbReference>
<dbReference type="PIRSF" id="PIRSF021700">
    <property type="entry name" value="3_dmu_93_MTrfase"/>
    <property type="match status" value="1"/>
</dbReference>
<comment type="caution">
    <text evidence="2">The sequence shown here is derived from an EMBL/GenBank/DDBJ whole genome shotgun (WGS) entry which is preliminary data.</text>
</comment>
<reference evidence="2 3" key="1">
    <citation type="submission" date="2021-02" db="EMBL/GenBank/DDBJ databases">
        <authorList>
            <person name="Vanwijnsberghe S."/>
        </authorList>
    </citation>
    <scope>NUCLEOTIDE SEQUENCE [LARGE SCALE GENOMIC DNA]</scope>
    <source>
        <strain evidence="2 3">LMG 31837</strain>
    </source>
</reference>
<dbReference type="RefSeq" id="WP_211609715.1">
    <property type="nucleotide sequence ID" value="NZ_CAJNBK010000001.1"/>
</dbReference>
<gene>
    <name evidence="2" type="ORF">R69888_00802</name>
</gene>
<dbReference type="InterPro" id="IPR009725">
    <property type="entry name" value="3_dmu_93_MTrfase"/>
</dbReference>
<dbReference type="CDD" id="cd06588">
    <property type="entry name" value="PhnB_like"/>
    <property type="match status" value="1"/>
</dbReference>
<dbReference type="EMBL" id="CAJNBK010000001">
    <property type="protein sequence ID" value="CAE6702267.1"/>
    <property type="molecule type" value="Genomic_DNA"/>
</dbReference>
<evidence type="ECO:0000259" key="1">
    <source>
        <dbReference type="Pfam" id="PF06983"/>
    </source>
</evidence>
<evidence type="ECO:0000313" key="3">
    <source>
        <dbReference type="Proteomes" id="UP000672526"/>
    </source>
</evidence>